<reference evidence="2 3" key="1">
    <citation type="submission" date="2019-03" db="EMBL/GenBank/DDBJ databases">
        <title>Sequencing the genomes of 1000 actinobacteria strains.</title>
        <authorList>
            <person name="Klenk H.-P."/>
        </authorList>
    </citation>
    <scope>NUCLEOTIDE SEQUENCE [LARGE SCALE GENOMIC DNA]</scope>
    <source>
        <strain evidence="2 3">DSM 44969</strain>
    </source>
</reference>
<protein>
    <submittedName>
        <fullName evidence="2">Uncharacterized protein</fullName>
    </submittedName>
</protein>
<dbReference type="OrthoDB" id="3574604at2"/>
<keyword evidence="3" id="KW-1185">Reference proteome</keyword>
<proteinExistence type="predicted"/>
<name>A0A4R1HVW2_PSEEN</name>
<dbReference type="Proteomes" id="UP000295560">
    <property type="component" value="Unassembled WGS sequence"/>
</dbReference>
<feature type="transmembrane region" description="Helical" evidence="1">
    <location>
        <begin position="75"/>
        <end position="102"/>
    </location>
</feature>
<dbReference type="AlphaFoldDB" id="A0A4R1HVW2"/>
<evidence type="ECO:0000256" key="1">
    <source>
        <dbReference type="SAM" id="Phobius"/>
    </source>
</evidence>
<sequence length="190" mass="20333">MNDTTTGASGDRLPNLIRTTGGYRVYDPALVAGTQYAIDDHGDLVYTRLPAGAATGTVVIASVVVALWIGDDSWLWTSVAFLAALPTGFALALALLALVHLATNPARAYRRRTGRGAFAVEVADRDSELGQLCRRAERLAASPSWTSKRVDPERRLETLLWRAVGEGDQVAVEELTSLTEPATGPDLQSV</sequence>
<feature type="transmembrane region" description="Helical" evidence="1">
    <location>
        <begin position="49"/>
        <end position="69"/>
    </location>
</feature>
<accession>A0A4R1HVW2</accession>
<keyword evidence="1" id="KW-0812">Transmembrane</keyword>
<organism evidence="2 3">
    <name type="scientific">Pseudonocardia endophytica</name>
    <dbReference type="NCBI Taxonomy" id="401976"/>
    <lineage>
        <taxon>Bacteria</taxon>
        <taxon>Bacillati</taxon>
        <taxon>Actinomycetota</taxon>
        <taxon>Actinomycetes</taxon>
        <taxon>Pseudonocardiales</taxon>
        <taxon>Pseudonocardiaceae</taxon>
        <taxon>Pseudonocardia</taxon>
    </lineage>
</organism>
<evidence type="ECO:0000313" key="2">
    <source>
        <dbReference type="EMBL" id="TCK25573.1"/>
    </source>
</evidence>
<comment type="caution">
    <text evidence="2">The sequence shown here is derived from an EMBL/GenBank/DDBJ whole genome shotgun (WGS) entry which is preliminary data.</text>
</comment>
<keyword evidence="1" id="KW-0472">Membrane</keyword>
<keyword evidence="1" id="KW-1133">Transmembrane helix</keyword>
<dbReference type="RefSeq" id="WP_132421904.1">
    <property type="nucleotide sequence ID" value="NZ_SMFZ01000001.1"/>
</dbReference>
<evidence type="ECO:0000313" key="3">
    <source>
        <dbReference type="Proteomes" id="UP000295560"/>
    </source>
</evidence>
<gene>
    <name evidence="2" type="ORF">EV378_1386</name>
</gene>
<dbReference type="EMBL" id="SMFZ01000001">
    <property type="protein sequence ID" value="TCK25573.1"/>
    <property type="molecule type" value="Genomic_DNA"/>
</dbReference>